<feature type="transmembrane region" description="Helical" evidence="1">
    <location>
        <begin position="9"/>
        <end position="26"/>
    </location>
</feature>
<organism evidence="2 3">
    <name type="scientific">Natrinema gari JCM 14663</name>
    <dbReference type="NCBI Taxonomy" id="1230459"/>
    <lineage>
        <taxon>Archaea</taxon>
        <taxon>Methanobacteriati</taxon>
        <taxon>Methanobacteriota</taxon>
        <taxon>Stenosarchaea group</taxon>
        <taxon>Halobacteria</taxon>
        <taxon>Halobacteriales</taxon>
        <taxon>Natrialbaceae</taxon>
        <taxon>Natrinema</taxon>
    </lineage>
</organism>
<protein>
    <submittedName>
        <fullName evidence="2">Uncharacterized protein</fullName>
    </submittedName>
</protein>
<comment type="caution">
    <text evidence="2">The sequence shown here is derived from an EMBL/GenBank/DDBJ whole genome shotgun (WGS) entry which is preliminary data.</text>
</comment>
<keyword evidence="1" id="KW-0472">Membrane</keyword>
<keyword evidence="1" id="KW-1133">Transmembrane helix</keyword>
<proteinExistence type="predicted"/>
<gene>
    <name evidence="2" type="ORF">C486_06743</name>
</gene>
<dbReference type="Proteomes" id="UP000011592">
    <property type="component" value="Unassembled WGS sequence"/>
</dbReference>
<reference evidence="2 3" key="1">
    <citation type="journal article" date="2014" name="PLoS Genet.">
        <title>Phylogenetically driven sequencing of extremely halophilic archaea reveals strategies for static and dynamic osmo-response.</title>
        <authorList>
            <person name="Becker E.A."/>
            <person name="Seitzer P.M."/>
            <person name="Tritt A."/>
            <person name="Larsen D."/>
            <person name="Krusor M."/>
            <person name="Yao A.I."/>
            <person name="Wu D."/>
            <person name="Madern D."/>
            <person name="Eisen J.A."/>
            <person name="Darling A.E."/>
            <person name="Facciotti M.T."/>
        </authorList>
    </citation>
    <scope>NUCLEOTIDE SEQUENCE [LARGE SCALE GENOMIC DNA]</scope>
    <source>
        <strain evidence="2 3">JCM 14663</strain>
    </source>
</reference>
<evidence type="ECO:0000313" key="2">
    <source>
        <dbReference type="EMBL" id="ELY81696.1"/>
    </source>
</evidence>
<evidence type="ECO:0000256" key="1">
    <source>
        <dbReference type="SAM" id="Phobius"/>
    </source>
</evidence>
<sequence length="61" mass="6715">MEERTRQNLMGILWIFIALVTAGVGVGQSDLWLAAFCSILSIAQSLLGAGFFWNERLTVAQ</sequence>
<keyword evidence="3" id="KW-1185">Reference proteome</keyword>
<dbReference type="EMBL" id="AOIJ01000041">
    <property type="protein sequence ID" value="ELY81696.1"/>
    <property type="molecule type" value="Genomic_DNA"/>
</dbReference>
<feature type="transmembrane region" description="Helical" evidence="1">
    <location>
        <begin position="32"/>
        <end position="53"/>
    </location>
</feature>
<keyword evidence="1" id="KW-0812">Transmembrane</keyword>
<dbReference type="AlphaFoldDB" id="L9Z6Z5"/>
<accession>L9Z6Z5</accession>
<name>L9Z6Z5_9EURY</name>
<evidence type="ECO:0000313" key="3">
    <source>
        <dbReference type="Proteomes" id="UP000011592"/>
    </source>
</evidence>